<keyword evidence="2" id="KW-1133">Transmembrane helix</keyword>
<feature type="compositionally biased region" description="Gly residues" evidence="1">
    <location>
        <begin position="538"/>
        <end position="555"/>
    </location>
</feature>
<dbReference type="EMBL" id="PFLI01000184">
    <property type="protein sequence ID" value="PIY71597.1"/>
    <property type="molecule type" value="Genomic_DNA"/>
</dbReference>
<dbReference type="Pfam" id="PF09972">
    <property type="entry name" value="DUF2207"/>
    <property type="match status" value="1"/>
</dbReference>
<evidence type="ECO:0000259" key="5">
    <source>
        <dbReference type="Pfam" id="PF20990"/>
    </source>
</evidence>
<sequence length="555" mass="62430">MKRYFIFFFLLVSFFLFSQNVIAEEISNFDSKIVILSSGQIQIEERIVYDFGGLYKHGIFRSIPYIKTNTDGKQFRMEINVQSVVDELGKPFPYTVSSLNNNISVRIGDPNNTITGLHTYIITYSVKGAITYFSDHDELYWNITGNEWTVPIQYASLQISFPKQFDVSEIKTSCFTGLRGSTIQNCLSLYNSGIVEGNTKIMLSGGEGLTEVVSFPKGAVAVLEPKEVVSFFSTFLGKLFVLLVSIVALFWYIILPILIPIKWLLYGKDPRVGAPVRAWYDPPKTKDNRFLTPSETGVLIDEKVDARDMFAAVIDLARRGYLLIEERKKREFYFIKQKKSDKETLQLFEQELLDGIFEDGPELKLKDADLVDTMSEIKKTLYKSMVTNGYFDKNPETTRTFYIAIGIFGLMTGNLMLFVVALVFGRIMPRKTRLGAEQANVAKSLRNFLTSQERQLAFQAEKQMFFEKLLPFAIAFGVEKVWAKRFKDMNLSNPSWYKGYDNSTFNSVFFMSSMSSSFSHFQGAMTPTSSSSGFSSGFSGGSSGGGGGGGGGGSW</sequence>
<evidence type="ECO:0000256" key="3">
    <source>
        <dbReference type="SAM" id="SignalP"/>
    </source>
</evidence>
<name>A0A2M7QGX7_9BACT</name>
<keyword evidence="2" id="KW-0812">Transmembrane</keyword>
<feature type="chain" id="PRO_5014604676" description="DUF2207 domain-containing protein" evidence="3">
    <location>
        <begin position="24"/>
        <end position="555"/>
    </location>
</feature>
<evidence type="ECO:0000313" key="7">
    <source>
        <dbReference type="Proteomes" id="UP000229401"/>
    </source>
</evidence>
<dbReference type="AlphaFoldDB" id="A0A2M7QGX7"/>
<evidence type="ECO:0000259" key="4">
    <source>
        <dbReference type="Pfam" id="PF09972"/>
    </source>
</evidence>
<gene>
    <name evidence="6" type="ORF">COY87_05425</name>
</gene>
<dbReference type="InterPro" id="IPR048389">
    <property type="entry name" value="YciQ-like_C"/>
</dbReference>
<evidence type="ECO:0000256" key="2">
    <source>
        <dbReference type="SAM" id="Phobius"/>
    </source>
</evidence>
<feature type="signal peptide" evidence="3">
    <location>
        <begin position="1"/>
        <end position="23"/>
    </location>
</feature>
<accession>A0A2M7QGX7</accession>
<keyword evidence="2" id="KW-0472">Membrane</keyword>
<evidence type="ECO:0000313" key="6">
    <source>
        <dbReference type="EMBL" id="PIY71597.1"/>
    </source>
</evidence>
<dbReference type="InterPro" id="IPR018702">
    <property type="entry name" value="DUF2207"/>
</dbReference>
<protein>
    <recommendedName>
        <fullName evidence="8">DUF2207 domain-containing protein</fullName>
    </recommendedName>
</protein>
<feature type="domain" description="Predicted membrane protein YciQ-like C-terminal" evidence="5">
    <location>
        <begin position="278"/>
        <end position="486"/>
    </location>
</feature>
<proteinExistence type="predicted"/>
<keyword evidence="3" id="KW-0732">Signal</keyword>
<feature type="domain" description="DUF2207" evidence="4">
    <location>
        <begin position="25"/>
        <end position="166"/>
    </location>
</feature>
<dbReference type="Pfam" id="PF20990">
    <property type="entry name" value="DUF2207_C"/>
    <property type="match status" value="1"/>
</dbReference>
<feature type="region of interest" description="Disordered" evidence="1">
    <location>
        <begin position="536"/>
        <end position="555"/>
    </location>
</feature>
<reference evidence="7" key="1">
    <citation type="submission" date="2017-09" db="EMBL/GenBank/DDBJ databases">
        <title>Depth-based differentiation of microbial function through sediment-hosted aquifers and enrichment of novel symbionts in the deep terrestrial subsurface.</title>
        <authorList>
            <person name="Probst A.J."/>
            <person name="Ladd B."/>
            <person name="Jarett J.K."/>
            <person name="Geller-Mcgrath D.E."/>
            <person name="Sieber C.M.K."/>
            <person name="Emerson J.B."/>
            <person name="Anantharaman K."/>
            <person name="Thomas B.C."/>
            <person name="Malmstrom R."/>
            <person name="Stieglmeier M."/>
            <person name="Klingl A."/>
            <person name="Woyke T."/>
            <person name="Ryan C.M."/>
            <person name="Banfield J.F."/>
        </authorList>
    </citation>
    <scope>NUCLEOTIDE SEQUENCE [LARGE SCALE GENOMIC DNA]</scope>
</reference>
<organism evidence="6 7">
    <name type="scientific">Candidatus Roizmanbacteria bacterium CG_4_10_14_0_8_um_filter_33_9</name>
    <dbReference type="NCBI Taxonomy" id="1974826"/>
    <lineage>
        <taxon>Bacteria</taxon>
        <taxon>Candidatus Roizmaniibacteriota</taxon>
    </lineage>
</organism>
<comment type="caution">
    <text evidence="6">The sequence shown here is derived from an EMBL/GenBank/DDBJ whole genome shotgun (WGS) entry which is preliminary data.</text>
</comment>
<dbReference type="Proteomes" id="UP000229401">
    <property type="component" value="Unassembled WGS sequence"/>
</dbReference>
<evidence type="ECO:0000256" key="1">
    <source>
        <dbReference type="SAM" id="MobiDB-lite"/>
    </source>
</evidence>
<feature type="transmembrane region" description="Helical" evidence="2">
    <location>
        <begin position="401"/>
        <end position="424"/>
    </location>
</feature>
<evidence type="ECO:0008006" key="8">
    <source>
        <dbReference type="Google" id="ProtNLM"/>
    </source>
</evidence>
<feature type="transmembrane region" description="Helical" evidence="2">
    <location>
        <begin position="239"/>
        <end position="261"/>
    </location>
</feature>